<gene>
    <name evidence="1" type="ORF">SCOCK_180075</name>
</gene>
<evidence type="ECO:0000313" key="1">
    <source>
        <dbReference type="EMBL" id="CAG6392698.1"/>
    </source>
</evidence>
<accession>A0A9W4GPT0</accession>
<dbReference type="Proteomes" id="UP001152519">
    <property type="component" value="Unassembled WGS sequence"/>
</dbReference>
<dbReference type="AlphaFoldDB" id="A0A9W4GPT0"/>
<comment type="caution">
    <text evidence="1">The sequence shown here is derived from an EMBL/GenBank/DDBJ whole genome shotgun (WGS) entry which is preliminary data.</text>
</comment>
<dbReference type="EMBL" id="CAJSLV010000046">
    <property type="protein sequence ID" value="CAG6392698.1"/>
    <property type="molecule type" value="Genomic_DNA"/>
</dbReference>
<keyword evidence="2" id="KW-1185">Reference proteome</keyword>
<proteinExistence type="predicted"/>
<name>A0A9W4GPT0_9ACTN</name>
<evidence type="ECO:0000313" key="2">
    <source>
        <dbReference type="Proteomes" id="UP001152519"/>
    </source>
</evidence>
<sequence>MRSDGGRGPRPLPGGLAVCTIESETCSRLARPVTLRLYR</sequence>
<protein>
    <submittedName>
        <fullName evidence="1">Uncharacterized protein</fullName>
    </submittedName>
</protein>
<organism evidence="1 2">
    <name type="scientific">Actinacidiphila cocklensis</name>
    <dbReference type="NCBI Taxonomy" id="887465"/>
    <lineage>
        <taxon>Bacteria</taxon>
        <taxon>Bacillati</taxon>
        <taxon>Actinomycetota</taxon>
        <taxon>Actinomycetes</taxon>
        <taxon>Kitasatosporales</taxon>
        <taxon>Streptomycetaceae</taxon>
        <taxon>Actinacidiphila</taxon>
    </lineage>
</organism>
<reference evidence="1" key="1">
    <citation type="submission" date="2021-05" db="EMBL/GenBank/DDBJ databases">
        <authorList>
            <person name="Arsene-Ploetze F."/>
        </authorList>
    </citation>
    <scope>NUCLEOTIDE SEQUENCE</scope>
    <source>
        <strain evidence="1">DSM 42138</strain>
    </source>
</reference>